<feature type="coiled-coil region" evidence="1">
    <location>
        <begin position="22"/>
        <end position="56"/>
    </location>
</feature>
<dbReference type="STRING" id="316055.RPE_2266"/>
<feature type="signal peptide" evidence="2">
    <location>
        <begin position="1"/>
        <end position="23"/>
    </location>
</feature>
<evidence type="ECO:0008006" key="4">
    <source>
        <dbReference type="Google" id="ProtNLM"/>
    </source>
</evidence>
<protein>
    <recommendedName>
        <fullName evidence="4">Porin</fullName>
    </recommendedName>
</protein>
<dbReference type="InterPro" id="IPR007825">
    <property type="entry name" value="Major_OMP_Legionella"/>
</dbReference>
<dbReference type="OrthoDB" id="8134661at2"/>
<name>Q07PC6_RHOP5</name>
<sequence length="404" mass="43287">MRSTTSALLLGLALTASTIPQLAAADTAEERITARLNALEAENAGLRARLNRLERTTAAKPPPRDPIAREAQVALPPRADDAYAKVPVAIAGRRPWSPSFEVSGSLQFLQSAAGNLEYATLINPLPAVSPHWNNQALAPGFDPAFEVGARYIAGANDFALRWSHLDSTTNASFEATPDQMVGPPYLIGPESGLYKRGRGTVQSQFDSVKLDVGHTFCVDCDFQLRAFGGVEVARIGQTLTGTAESRDLAASSAYTNNSRFIGAGPRVGVKGQYALGSFDFAGEIAGAALIGTTRSRVDYLTVNPNLAQPTEQYLQSPDATRVIPAIDARVSTAYNFAPTAYGLFKLEVGYQAAVYFDAVGEYAVTQVPTSLVLPPRGVYLATAQHLQSNFTTHGPFMTARWQFQ</sequence>
<dbReference type="EMBL" id="CP000463">
    <property type="protein sequence ID" value="ABJ06208.1"/>
    <property type="molecule type" value="Genomic_DNA"/>
</dbReference>
<feature type="chain" id="PRO_5004165960" description="Porin" evidence="2">
    <location>
        <begin position="24"/>
        <end position="404"/>
    </location>
</feature>
<reference evidence="3" key="1">
    <citation type="submission" date="2006-09" db="EMBL/GenBank/DDBJ databases">
        <title>Complete sequence of Rhodopseudomonas palustris BisA53.</title>
        <authorList>
            <consortium name="US DOE Joint Genome Institute"/>
            <person name="Copeland A."/>
            <person name="Lucas S."/>
            <person name="Lapidus A."/>
            <person name="Barry K."/>
            <person name="Detter J.C."/>
            <person name="Glavina del Rio T."/>
            <person name="Hammon N."/>
            <person name="Israni S."/>
            <person name="Dalin E."/>
            <person name="Tice H."/>
            <person name="Pitluck S."/>
            <person name="Chain P."/>
            <person name="Malfatti S."/>
            <person name="Shin M."/>
            <person name="Vergez L."/>
            <person name="Schmutz J."/>
            <person name="Larimer F."/>
            <person name="Land M."/>
            <person name="Hauser L."/>
            <person name="Pelletier D.A."/>
            <person name="Kyrpides N."/>
            <person name="Kim E."/>
            <person name="Harwood C.S."/>
            <person name="Oda Y."/>
            <person name="Richardson P."/>
        </authorList>
    </citation>
    <scope>NUCLEOTIDE SEQUENCE [LARGE SCALE GENOMIC DNA]</scope>
    <source>
        <strain evidence="3">BisA53</strain>
    </source>
</reference>
<dbReference type="KEGG" id="rpe:RPE_2266"/>
<gene>
    <name evidence="3" type="ordered locus">RPE_2266</name>
</gene>
<dbReference type="eggNOG" id="ENOG5032X3B">
    <property type="taxonomic scope" value="Bacteria"/>
</dbReference>
<proteinExistence type="predicted"/>
<keyword evidence="1" id="KW-0175">Coiled coil</keyword>
<keyword evidence="2" id="KW-0732">Signal</keyword>
<evidence type="ECO:0000256" key="2">
    <source>
        <dbReference type="SAM" id="SignalP"/>
    </source>
</evidence>
<dbReference type="HOGENOM" id="CLU_653248_0_0_5"/>
<dbReference type="Pfam" id="PF05150">
    <property type="entry name" value="Legionella_OMP"/>
    <property type="match status" value="1"/>
</dbReference>
<organism evidence="3">
    <name type="scientific">Rhodopseudomonas palustris (strain BisA53)</name>
    <dbReference type="NCBI Taxonomy" id="316055"/>
    <lineage>
        <taxon>Bacteria</taxon>
        <taxon>Pseudomonadati</taxon>
        <taxon>Pseudomonadota</taxon>
        <taxon>Alphaproteobacteria</taxon>
        <taxon>Hyphomicrobiales</taxon>
        <taxon>Nitrobacteraceae</taxon>
        <taxon>Rhodopseudomonas</taxon>
    </lineage>
</organism>
<accession>Q07PC6</accession>
<evidence type="ECO:0000256" key="1">
    <source>
        <dbReference type="SAM" id="Coils"/>
    </source>
</evidence>
<evidence type="ECO:0000313" key="3">
    <source>
        <dbReference type="EMBL" id="ABJ06208.1"/>
    </source>
</evidence>
<dbReference type="AlphaFoldDB" id="Q07PC6"/>